<sequence>MAYLEDKIQQVQDKALRDLLETFRVKRIKDGSAVLSRDADGSKCVQPLDKLVVVQRFGETIYPALIPMATVENGGNRPFHTLIEADNFHALQLLDYLYAGQVDCIYIDPPYNTGAKDWKYNNNYVDNNDSWRHSKWLTFMEKRLKLAKRLLKPDTGVLIVTIDEHEVHHLGMLLEQTFPNFYRQIVTIVVNPKGVTQGRFSRVEECALFCFSEKAFVAGLRDDLLTLNSLNVKNHKIPRWKGLLRSGTNARRQDREKLFFPILIDTDRHTIIGVGEYLPLDKQPDIDASINGYVVAWPIRSDGSFGNWGVGPVTLRKLISKGYVSLGGFDAKRKTWGISYLSKKLQLQIESGAIQIVEFDAVKNIVNVEYAEARERQIKTVWHRSSHDAGAYGADILKAIFGETGRFSFPKSLYAVRDSISAIVLDRPNALIVDFFAGSATTLNAVNLMNATDNGNRRCILVTNNEVSAEEAKNLQEQGLMPGDADYEKHGICQSVTWPRSKYTILGRRDDGTLLDGDYLTGRTITKNKRRTFKQIGFIDTAQLTTARKKELAGLLDGIPQSKINKDTAFFVDETCTSSVLFDDACADAYLEALDDMTHIETFYLVTANNALFERLKGAINELLGPLKVSVEEKRPLSAGFEANLAYFKLDFLDPDEVQLGRRFAALVPILWLMAGAKGACPDADDSKPFFIPERSPFAVLLDEHCFLPFKQELQTRPDISHVFLVTHSEEGFFSMRDELDTGYQVMQLFKNYLDQFKINTKQRGRS</sequence>
<comment type="similarity">
    <text evidence="1">Belongs to the N(4)/N(6)-methyltransferase family.</text>
</comment>
<evidence type="ECO:0000313" key="6">
    <source>
        <dbReference type="Proteomes" id="UP000494216"/>
    </source>
</evidence>
<dbReference type="AlphaFoldDB" id="A0A8S0WHL4"/>
<dbReference type="InterPro" id="IPR001091">
    <property type="entry name" value="RM_Methyltransferase"/>
</dbReference>
<dbReference type="InterPro" id="IPR002941">
    <property type="entry name" value="DNA_methylase_N4/N6"/>
</dbReference>
<gene>
    <name evidence="5" type="ORF">METHB2_150025</name>
</gene>
<dbReference type="PRINTS" id="PR00508">
    <property type="entry name" value="S21N4MTFRASE"/>
</dbReference>
<organism evidence="5 6">
    <name type="scientific">Candidatus Methylobacter favarea</name>
    <dbReference type="NCBI Taxonomy" id="2707345"/>
    <lineage>
        <taxon>Bacteria</taxon>
        <taxon>Pseudomonadati</taxon>
        <taxon>Pseudomonadota</taxon>
        <taxon>Gammaproteobacteria</taxon>
        <taxon>Methylococcales</taxon>
        <taxon>Methylococcaceae</taxon>
        <taxon>Methylobacter</taxon>
    </lineage>
</organism>
<reference evidence="5 6" key="1">
    <citation type="submission" date="2020-02" db="EMBL/GenBank/DDBJ databases">
        <authorList>
            <person name="Hogendoorn C."/>
        </authorList>
    </citation>
    <scope>NUCLEOTIDE SEQUENCE [LARGE SCALE GENOMIC DNA]</scope>
    <source>
        <strain evidence="5">METHB21</strain>
    </source>
</reference>
<dbReference type="SUPFAM" id="SSF53335">
    <property type="entry name" value="S-adenosyl-L-methionine-dependent methyltransferases"/>
    <property type="match status" value="1"/>
</dbReference>
<evidence type="ECO:0000256" key="3">
    <source>
        <dbReference type="ARBA" id="ARBA00022679"/>
    </source>
</evidence>
<dbReference type="Proteomes" id="UP000494216">
    <property type="component" value="Unassembled WGS sequence"/>
</dbReference>
<dbReference type="Pfam" id="PF01555">
    <property type="entry name" value="N6_N4_Mtase"/>
    <property type="match status" value="1"/>
</dbReference>
<dbReference type="GO" id="GO:0003677">
    <property type="term" value="F:DNA binding"/>
    <property type="evidence" value="ECO:0007669"/>
    <property type="project" value="InterPro"/>
</dbReference>
<dbReference type="PROSITE" id="PS00092">
    <property type="entry name" value="N6_MTASE"/>
    <property type="match status" value="1"/>
</dbReference>
<feature type="domain" description="DNA methylase N-4/N-6" evidence="4">
    <location>
        <begin position="102"/>
        <end position="451"/>
    </location>
</feature>
<dbReference type="GO" id="GO:0008170">
    <property type="term" value="F:N-methyltransferase activity"/>
    <property type="evidence" value="ECO:0007669"/>
    <property type="project" value="InterPro"/>
</dbReference>
<dbReference type="EMBL" id="CADCXN010000042">
    <property type="protein sequence ID" value="CAA9889901.1"/>
    <property type="molecule type" value="Genomic_DNA"/>
</dbReference>
<comment type="caution">
    <text evidence="5">The sequence shown here is derived from an EMBL/GenBank/DDBJ whole genome shotgun (WGS) entry which is preliminary data.</text>
</comment>
<evidence type="ECO:0000256" key="2">
    <source>
        <dbReference type="ARBA" id="ARBA00022603"/>
    </source>
</evidence>
<keyword evidence="2 5" id="KW-0489">Methyltransferase</keyword>
<evidence type="ECO:0000256" key="1">
    <source>
        <dbReference type="ARBA" id="ARBA00006594"/>
    </source>
</evidence>
<dbReference type="RefSeq" id="WP_174624873.1">
    <property type="nucleotide sequence ID" value="NZ_CADCXN010000042.1"/>
</dbReference>
<name>A0A8S0WHL4_9GAMM</name>
<evidence type="ECO:0000313" key="5">
    <source>
        <dbReference type="EMBL" id="CAA9889901.1"/>
    </source>
</evidence>
<keyword evidence="6" id="KW-1185">Reference proteome</keyword>
<dbReference type="GO" id="GO:0032259">
    <property type="term" value="P:methylation"/>
    <property type="evidence" value="ECO:0007669"/>
    <property type="project" value="UniProtKB-KW"/>
</dbReference>
<keyword evidence="3" id="KW-0808">Transferase</keyword>
<proteinExistence type="inferred from homology"/>
<evidence type="ECO:0000259" key="4">
    <source>
        <dbReference type="Pfam" id="PF01555"/>
    </source>
</evidence>
<dbReference type="InterPro" id="IPR002052">
    <property type="entry name" value="DNA_methylase_N6_adenine_CS"/>
</dbReference>
<protein>
    <submittedName>
        <fullName evidence="5">DNA methylase</fullName>
    </submittedName>
</protein>
<accession>A0A8S0WHL4</accession>
<dbReference type="Gene3D" id="3.40.50.150">
    <property type="entry name" value="Vaccinia Virus protein VP39"/>
    <property type="match status" value="1"/>
</dbReference>
<dbReference type="InterPro" id="IPR029063">
    <property type="entry name" value="SAM-dependent_MTases_sf"/>
</dbReference>